<organism evidence="1 2">
    <name type="scientific">Setaria italica</name>
    <name type="common">Foxtail millet</name>
    <name type="synonym">Panicum italicum</name>
    <dbReference type="NCBI Taxonomy" id="4555"/>
    <lineage>
        <taxon>Eukaryota</taxon>
        <taxon>Viridiplantae</taxon>
        <taxon>Streptophyta</taxon>
        <taxon>Embryophyta</taxon>
        <taxon>Tracheophyta</taxon>
        <taxon>Spermatophyta</taxon>
        <taxon>Magnoliopsida</taxon>
        <taxon>Liliopsida</taxon>
        <taxon>Poales</taxon>
        <taxon>Poaceae</taxon>
        <taxon>PACMAD clade</taxon>
        <taxon>Panicoideae</taxon>
        <taxon>Panicodae</taxon>
        <taxon>Paniceae</taxon>
        <taxon>Cenchrinae</taxon>
        <taxon>Setaria</taxon>
    </lineage>
</organism>
<dbReference type="AlphaFoldDB" id="K3ZYS3"/>
<dbReference type="EnsemblPlants" id="KQL23390">
    <property type="protein sequence ID" value="KQL23390"/>
    <property type="gene ID" value="SETIT_031755mg"/>
</dbReference>
<sequence>MGYLGGHKNQKQKKNRAQNITEPVSTWFLWLLTKGNRNILFIKYSIRVQQQQKTTTPTIIYSSLSRGGG</sequence>
<protein>
    <submittedName>
        <fullName evidence="1">Uncharacterized protein</fullName>
    </submittedName>
</protein>
<dbReference type="HOGENOM" id="CLU_2780643_0_0_1"/>
<reference evidence="2" key="1">
    <citation type="journal article" date="2012" name="Nat. Biotechnol.">
        <title>Reference genome sequence of the model plant Setaria.</title>
        <authorList>
            <person name="Bennetzen J.L."/>
            <person name="Schmutz J."/>
            <person name="Wang H."/>
            <person name="Percifield R."/>
            <person name="Hawkins J."/>
            <person name="Pontaroli A.C."/>
            <person name="Estep M."/>
            <person name="Feng L."/>
            <person name="Vaughn J.N."/>
            <person name="Grimwood J."/>
            <person name="Jenkins J."/>
            <person name="Barry K."/>
            <person name="Lindquist E."/>
            <person name="Hellsten U."/>
            <person name="Deshpande S."/>
            <person name="Wang X."/>
            <person name="Wu X."/>
            <person name="Mitros T."/>
            <person name="Triplett J."/>
            <person name="Yang X."/>
            <person name="Ye C.Y."/>
            <person name="Mauro-Herrera M."/>
            <person name="Wang L."/>
            <person name="Li P."/>
            <person name="Sharma M."/>
            <person name="Sharma R."/>
            <person name="Ronald P.C."/>
            <person name="Panaud O."/>
            <person name="Kellogg E.A."/>
            <person name="Brutnell T.P."/>
            <person name="Doust A.N."/>
            <person name="Tuskan G.A."/>
            <person name="Rokhsar D."/>
            <person name="Devos K.M."/>
        </authorList>
    </citation>
    <scope>NUCLEOTIDE SEQUENCE [LARGE SCALE GENOMIC DNA]</scope>
    <source>
        <strain evidence="2">cv. Yugu1</strain>
    </source>
</reference>
<evidence type="ECO:0000313" key="1">
    <source>
        <dbReference type="EnsemblPlants" id="KQL23390"/>
    </source>
</evidence>
<evidence type="ECO:0000313" key="2">
    <source>
        <dbReference type="Proteomes" id="UP000004995"/>
    </source>
</evidence>
<dbReference type="Proteomes" id="UP000004995">
    <property type="component" value="Unassembled WGS sequence"/>
</dbReference>
<proteinExistence type="predicted"/>
<accession>K3ZYS3</accession>
<dbReference type="Gramene" id="KQL23390">
    <property type="protein sequence ID" value="KQL23390"/>
    <property type="gene ID" value="SETIT_031755mg"/>
</dbReference>
<name>K3ZYS3_SETIT</name>
<dbReference type="EMBL" id="AGNK02000843">
    <property type="status" value="NOT_ANNOTATED_CDS"/>
    <property type="molecule type" value="Genomic_DNA"/>
</dbReference>
<keyword evidence="2" id="KW-1185">Reference proteome</keyword>
<dbReference type="InParanoid" id="K3ZYS3"/>
<reference evidence="1" key="2">
    <citation type="submission" date="2018-08" db="UniProtKB">
        <authorList>
            <consortium name="EnsemblPlants"/>
        </authorList>
    </citation>
    <scope>IDENTIFICATION</scope>
    <source>
        <strain evidence="1">Yugu1</strain>
    </source>
</reference>